<protein>
    <recommendedName>
        <fullName evidence="5">Carboxypeptidase Q</fullName>
    </recommendedName>
    <alternativeName>
        <fullName evidence="20">Plasma glutamate carboxypeptidase</fullName>
    </alternativeName>
</protein>
<dbReference type="RefSeq" id="WP_133227363.1">
    <property type="nucleotide sequence ID" value="NZ_SOZE01000003.1"/>
</dbReference>
<comment type="subcellular location">
    <subcellularLocation>
        <location evidence="1">Endoplasmic reticulum</location>
    </subcellularLocation>
    <subcellularLocation>
        <location evidence="3">Golgi apparatus</location>
    </subcellularLocation>
    <subcellularLocation>
        <location evidence="2">Lysosome</location>
    </subcellularLocation>
    <subcellularLocation>
        <location evidence="4">Secreted</location>
    </subcellularLocation>
</comment>
<evidence type="ECO:0000256" key="17">
    <source>
        <dbReference type="ARBA" id="ARBA00023180"/>
    </source>
</evidence>
<dbReference type="SUPFAM" id="SSF53187">
    <property type="entry name" value="Zn-dependent exopeptidases"/>
    <property type="match status" value="1"/>
</dbReference>
<accession>A0A4Y8SLP4</accession>
<dbReference type="GO" id="GO:0004180">
    <property type="term" value="F:carboxypeptidase activity"/>
    <property type="evidence" value="ECO:0007669"/>
    <property type="project" value="UniProtKB-KW"/>
</dbReference>
<sequence length="519" mass="57095">MKKLSIKLLLVACFFTVTTAHAQESVDTATFNKIRKAELSNSHIEQIAHYLTDVAGPRLTNSPGYQRAATWAIETMKKWGLVNAKMEPWGEFGKQWDLQDFSISMKLPYMQPIMAYPNPWSPSTNGLQQAQVVLLPGGKMMDTVYIKQHLADYKGKFILVHGSKINTSGNFKPSAERLTDSALAHTSDTYMVERKMIEMYLGTYVKLIARVDALLKNSGAIAVISTGPQNINGTVFVQANGGFKATDPENLPTLNISVEDGQKIKRLIDGGQPVELALNIKATLSTADTKGYNVVAEIPGTDPKLKAQLVMLGGHLDSWTAATGATDNAAGCIVMMEAVRLLDSLGIKPKRTIRIALWGGEEQGLYGSYGYVKNHFMDTDGKLKSEQSKVSAYFNLDNGTGKIRGIYAQGNIAIKPIFEQWLAPFKDLGANTVSLKNTGSTDHLSFDWAGIPGFQFIQDPIDYETRTHHSNMDSYDHLQLADLKQAAIIVASFVYQASIKPDLLPRKAIVKETFAFEGF</sequence>
<gene>
    <name evidence="23" type="ORF">E2R66_05245</name>
</gene>
<evidence type="ECO:0000256" key="14">
    <source>
        <dbReference type="ARBA" id="ARBA00023034"/>
    </source>
</evidence>
<evidence type="ECO:0000256" key="4">
    <source>
        <dbReference type="ARBA" id="ARBA00004613"/>
    </source>
</evidence>
<dbReference type="EMBL" id="SOZE01000003">
    <property type="protein sequence ID" value="TFF39772.1"/>
    <property type="molecule type" value="Genomic_DNA"/>
</dbReference>
<feature type="domain" description="Peptidase M28" evidence="22">
    <location>
        <begin position="293"/>
        <end position="493"/>
    </location>
</feature>
<comment type="caution">
    <text evidence="23">The sequence shown here is derived from an EMBL/GenBank/DDBJ whole genome shotgun (WGS) entry which is preliminary data.</text>
</comment>
<evidence type="ECO:0000256" key="1">
    <source>
        <dbReference type="ARBA" id="ARBA00004240"/>
    </source>
</evidence>
<evidence type="ECO:0000256" key="12">
    <source>
        <dbReference type="ARBA" id="ARBA00022824"/>
    </source>
</evidence>
<evidence type="ECO:0000256" key="11">
    <source>
        <dbReference type="ARBA" id="ARBA00022801"/>
    </source>
</evidence>
<evidence type="ECO:0000313" key="23">
    <source>
        <dbReference type="EMBL" id="TFF39772.1"/>
    </source>
</evidence>
<proteinExistence type="predicted"/>
<evidence type="ECO:0000256" key="19">
    <source>
        <dbReference type="ARBA" id="ARBA00025833"/>
    </source>
</evidence>
<organism evidence="23 24">
    <name type="scientific">Mucilaginibacter psychrotolerans</name>
    <dbReference type="NCBI Taxonomy" id="1524096"/>
    <lineage>
        <taxon>Bacteria</taxon>
        <taxon>Pseudomonadati</taxon>
        <taxon>Bacteroidota</taxon>
        <taxon>Sphingobacteriia</taxon>
        <taxon>Sphingobacteriales</taxon>
        <taxon>Sphingobacteriaceae</taxon>
        <taxon>Mucilaginibacter</taxon>
    </lineage>
</organism>
<keyword evidence="14" id="KW-0333">Golgi apparatus</keyword>
<keyword evidence="24" id="KW-1185">Reference proteome</keyword>
<evidence type="ECO:0000256" key="15">
    <source>
        <dbReference type="ARBA" id="ARBA00023049"/>
    </source>
</evidence>
<keyword evidence="15" id="KW-0482">Metalloprotease</keyword>
<keyword evidence="10 21" id="KW-0732">Signal</keyword>
<keyword evidence="17" id="KW-0325">Glycoprotein</keyword>
<keyword evidence="7" id="KW-0121">Carboxypeptidase</keyword>
<dbReference type="OrthoDB" id="9769665at2"/>
<dbReference type="PANTHER" id="PTHR12053">
    <property type="entry name" value="PROTEASE FAMILY M28 PLASMA GLUTAMATE CARBOXYPEPTIDASE-RELATED"/>
    <property type="match status" value="1"/>
</dbReference>
<evidence type="ECO:0000259" key="22">
    <source>
        <dbReference type="Pfam" id="PF04389"/>
    </source>
</evidence>
<keyword evidence="11 23" id="KW-0378">Hydrolase</keyword>
<evidence type="ECO:0000256" key="2">
    <source>
        <dbReference type="ARBA" id="ARBA00004371"/>
    </source>
</evidence>
<dbReference type="Pfam" id="PF04389">
    <property type="entry name" value="Peptidase_M28"/>
    <property type="match status" value="1"/>
</dbReference>
<keyword evidence="8" id="KW-0645">Protease</keyword>
<dbReference type="GO" id="GO:0005764">
    <property type="term" value="C:lysosome"/>
    <property type="evidence" value="ECO:0007669"/>
    <property type="project" value="UniProtKB-SubCell"/>
</dbReference>
<dbReference type="Gene3D" id="3.50.30.30">
    <property type="match status" value="1"/>
</dbReference>
<comment type="subunit">
    <text evidence="19">Homodimer. The monomeric form is inactive while the homodimer is active.</text>
</comment>
<name>A0A4Y8SLP4_9SPHI</name>
<evidence type="ECO:0000256" key="8">
    <source>
        <dbReference type="ARBA" id="ARBA00022670"/>
    </source>
</evidence>
<dbReference type="InterPro" id="IPR007484">
    <property type="entry name" value="Peptidase_M28"/>
</dbReference>
<feature type="signal peptide" evidence="21">
    <location>
        <begin position="1"/>
        <end position="22"/>
    </location>
</feature>
<dbReference type="Gene3D" id="3.40.630.10">
    <property type="entry name" value="Zn peptidases"/>
    <property type="match status" value="1"/>
</dbReference>
<keyword evidence="18" id="KW-0458">Lysosome</keyword>
<keyword evidence="9" id="KW-0479">Metal-binding</keyword>
<keyword evidence="6" id="KW-0964">Secreted</keyword>
<dbReference type="GO" id="GO:0005576">
    <property type="term" value="C:extracellular region"/>
    <property type="evidence" value="ECO:0007669"/>
    <property type="project" value="UniProtKB-SubCell"/>
</dbReference>
<evidence type="ECO:0000256" key="16">
    <source>
        <dbReference type="ARBA" id="ARBA00023145"/>
    </source>
</evidence>
<evidence type="ECO:0000313" key="24">
    <source>
        <dbReference type="Proteomes" id="UP000297540"/>
    </source>
</evidence>
<dbReference type="InterPro" id="IPR039866">
    <property type="entry name" value="CPQ"/>
</dbReference>
<evidence type="ECO:0000256" key="9">
    <source>
        <dbReference type="ARBA" id="ARBA00022723"/>
    </source>
</evidence>
<dbReference type="GO" id="GO:0046872">
    <property type="term" value="F:metal ion binding"/>
    <property type="evidence" value="ECO:0007669"/>
    <property type="project" value="UniProtKB-KW"/>
</dbReference>
<reference evidence="23 24" key="1">
    <citation type="journal article" date="2017" name="Int. J. Syst. Evol. Microbiol.">
        <title>Mucilaginibacterpsychrotolerans sp. nov., isolated from peatlands.</title>
        <authorList>
            <person name="Deng Y."/>
            <person name="Shen L."/>
            <person name="Xu B."/>
            <person name="Liu Y."/>
            <person name="Gu Z."/>
            <person name="Liu H."/>
            <person name="Zhou Y."/>
        </authorList>
    </citation>
    <scope>NUCLEOTIDE SEQUENCE [LARGE SCALE GENOMIC DNA]</scope>
    <source>
        <strain evidence="23 24">NH7-4</strain>
    </source>
</reference>
<dbReference type="PANTHER" id="PTHR12053:SF3">
    <property type="entry name" value="CARBOXYPEPTIDASE Q"/>
    <property type="match status" value="1"/>
</dbReference>
<evidence type="ECO:0000256" key="10">
    <source>
        <dbReference type="ARBA" id="ARBA00022729"/>
    </source>
</evidence>
<evidence type="ECO:0000256" key="3">
    <source>
        <dbReference type="ARBA" id="ARBA00004555"/>
    </source>
</evidence>
<keyword evidence="13" id="KW-0862">Zinc</keyword>
<evidence type="ECO:0000256" key="7">
    <source>
        <dbReference type="ARBA" id="ARBA00022645"/>
    </source>
</evidence>
<feature type="chain" id="PRO_5021304146" description="Carboxypeptidase Q" evidence="21">
    <location>
        <begin position="23"/>
        <end position="519"/>
    </location>
</feature>
<evidence type="ECO:0000256" key="5">
    <source>
        <dbReference type="ARBA" id="ARBA00014116"/>
    </source>
</evidence>
<dbReference type="GO" id="GO:0006508">
    <property type="term" value="P:proteolysis"/>
    <property type="evidence" value="ECO:0007669"/>
    <property type="project" value="UniProtKB-KW"/>
</dbReference>
<dbReference type="AlphaFoldDB" id="A0A4Y8SLP4"/>
<evidence type="ECO:0000256" key="18">
    <source>
        <dbReference type="ARBA" id="ARBA00023228"/>
    </source>
</evidence>
<evidence type="ECO:0000256" key="21">
    <source>
        <dbReference type="SAM" id="SignalP"/>
    </source>
</evidence>
<dbReference type="Proteomes" id="UP000297540">
    <property type="component" value="Unassembled WGS sequence"/>
</dbReference>
<evidence type="ECO:0000256" key="20">
    <source>
        <dbReference type="ARBA" id="ARBA00033328"/>
    </source>
</evidence>
<evidence type="ECO:0000256" key="13">
    <source>
        <dbReference type="ARBA" id="ARBA00022833"/>
    </source>
</evidence>
<keyword evidence="12" id="KW-0256">Endoplasmic reticulum</keyword>
<keyword evidence="16" id="KW-0865">Zymogen</keyword>
<evidence type="ECO:0000256" key="6">
    <source>
        <dbReference type="ARBA" id="ARBA00022525"/>
    </source>
</evidence>
<dbReference type="GO" id="GO:0070573">
    <property type="term" value="F:metallodipeptidase activity"/>
    <property type="evidence" value="ECO:0007669"/>
    <property type="project" value="InterPro"/>
</dbReference>